<accession>E8WXF3</accession>
<evidence type="ECO:0000256" key="6">
    <source>
        <dbReference type="ARBA" id="ARBA00047939"/>
    </source>
</evidence>
<evidence type="ECO:0000313" key="9">
    <source>
        <dbReference type="EMBL" id="ADW67486.1"/>
    </source>
</evidence>
<evidence type="ECO:0000256" key="2">
    <source>
        <dbReference type="ARBA" id="ARBA00022695"/>
    </source>
</evidence>
<keyword evidence="2" id="KW-0548">Nucleotidyltransferase</keyword>
<sequence length="214" mass="24503">MELSILDPFGDYESAGYLRNVYGLHDLERVGHLETASFREEVLGATRHLRRISVLRYEDVLETHRRLFLALYPWAGQDRFATAPTIAIAKGGYNNLFSHPAECRLAAEYALRLGQDVKYLRAQAGEVFGYLAHSHPFLEGNGRTILTVFAELTRRAGFYVVWEDIDKREFLDRLTDELLQPGKGIMDQLILPYVRAGALTAEMTARRLRVRFQL</sequence>
<dbReference type="PANTHER" id="PTHR39560">
    <property type="entry name" value="PROTEIN ADENYLYLTRANSFERASE FIC-RELATED"/>
    <property type="match status" value="1"/>
</dbReference>
<evidence type="ECO:0000256" key="5">
    <source>
        <dbReference type="ARBA" id="ARBA00034531"/>
    </source>
</evidence>
<dbReference type="PROSITE" id="PS51459">
    <property type="entry name" value="FIDO"/>
    <property type="match status" value="1"/>
</dbReference>
<dbReference type="Gene3D" id="1.10.3290.10">
    <property type="entry name" value="Fido-like domain"/>
    <property type="match status" value="1"/>
</dbReference>
<comment type="catalytic activity">
    <reaction evidence="6">
        <text>L-threonyl-[protein] + ATP = 3-O-(5'-adenylyl)-L-threonyl-[protein] + diphosphate</text>
        <dbReference type="Rhea" id="RHEA:54292"/>
        <dbReference type="Rhea" id="RHEA-COMP:11060"/>
        <dbReference type="Rhea" id="RHEA-COMP:13847"/>
        <dbReference type="ChEBI" id="CHEBI:30013"/>
        <dbReference type="ChEBI" id="CHEBI:30616"/>
        <dbReference type="ChEBI" id="CHEBI:33019"/>
        <dbReference type="ChEBI" id="CHEBI:138113"/>
        <dbReference type="EC" id="2.7.7.108"/>
    </reaction>
</comment>
<comment type="catalytic activity">
    <reaction evidence="7">
        <text>L-tyrosyl-[protein] + ATP = O-(5'-adenylyl)-L-tyrosyl-[protein] + diphosphate</text>
        <dbReference type="Rhea" id="RHEA:54288"/>
        <dbReference type="Rhea" id="RHEA-COMP:10136"/>
        <dbReference type="Rhea" id="RHEA-COMP:13846"/>
        <dbReference type="ChEBI" id="CHEBI:30616"/>
        <dbReference type="ChEBI" id="CHEBI:33019"/>
        <dbReference type="ChEBI" id="CHEBI:46858"/>
        <dbReference type="ChEBI" id="CHEBI:83624"/>
        <dbReference type="EC" id="2.7.7.108"/>
    </reaction>
</comment>
<dbReference type="RefSeq" id="WP_013578814.1">
    <property type="nucleotide sequence ID" value="NC_015064.1"/>
</dbReference>
<evidence type="ECO:0000259" key="8">
    <source>
        <dbReference type="PROSITE" id="PS51459"/>
    </source>
</evidence>
<evidence type="ECO:0000256" key="4">
    <source>
        <dbReference type="ARBA" id="ARBA00022840"/>
    </source>
</evidence>
<dbReference type="PaxDb" id="1198114-AciX9_0414"/>
<dbReference type="GO" id="GO:0005524">
    <property type="term" value="F:ATP binding"/>
    <property type="evidence" value="ECO:0007669"/>
    <property type="project" value="UniProtKB-KW"/>
</dbReference>
<dbReference type="OrthoDB" id="9813719at2"/>
<reference evidence="10" key="1">
    <citation type="submission" date="2011-01" db="EMBL/GenBank/DDBJ databases">
        <title>Complete sequence of chromosome of Acidobacterium sp. MP5ACTX9.</title>
        <authorList>
            <consortium name="US DOE Joint Genome Institute"/>
            <person name="Lucas S."/>
            <person name="Copeland A."/>
            <person name="Lapidus A."/>
            <person name="Cheng J.-F."/>
            <person name="Goodwin L."/>
            <person name="Pitluck S."/>
            <person name="Teshima H."/>
            <person name="Detter J.C."/>
            <person name="Han C."/>
            <person name="Tapia R."/>
            <person name="Land M."/>
            <person name="Hauser L."/>
            <person name="Kyrpides N."/>
            <person name="Ivanova N."/>
            <person name="Ovchinnikova G."/>
            <person name="Pagani I."/>
            <person name="Rawat S.R."/>
            <person name="Mannisto M."/>
            <person name="Haggblom M.M."/>
            <person name="Woyke T."/>
        </authorList>
    </citation>
    <scope>NUCLEOTIDE SEQUENCE [LARGE SCALE GENOMIC DNA]</scope>
    <source>
        <strain evidence="10">MP5ACTX9</strain>
    </source>
</reference>
<dbReference type="eggNOG" id="COG2184">
    <property type="taxonomic scope" value="Bacteria"/>
</dbReference>
<dbReference type="Pfam" id="PF02661">
    <property type="entry name" value="Fic"/>
    <property type="match status" value="1"/>
</dbReference>
<keyword evidence="10" id="KW-1185">Reference proteome</keyword>
<protein>
    <recommendedName>
        <fullName evidence="5">protein adenylyltransferase</fullName>
        <ecNumber evidence="5">2.7.7.108</ecNumber>
    </recommendedName>
</protein>
<organism evidence="10">
    <name type="scientific">Granulicella tundricola (strain ATCC BAA-1859 / DSM 23138 / MP5ACTX9)</name>
    <dbReference type="NCBI Taxonomy" id="1198114"/>
    <lineage>
        <taxon>Bacteria</taxon>
        <taxon>Pseudomonadati</taxon>
        <taxon>Acidobacteriota</taxon>
        <taxon>Terriglobia</taxon>
        <taxon>Terriglobales</taxon>
        <taxon>Acidobacteriaceae</taxon>
        <taxon>Granulicella</taxon>
    </lineage>
</organism>
<evidence type="ECO:0000256" key="3">
    <source>
        <dbReference type="ARBA" id="ARBA00022741"/>
    </source>
</evidence>
<dbReference type="InterPro" id="IPR036597">
    <property type="entry name" value="Fido-like_dom_sf"/>
</dbReference>
<dbReference type="EMBL" id="CP002480">
    <property type="protein sequence ID" value="ADW67486.1"/>
    <property type="molecule type" value="Genomic_DNA"/>
</dbReference>
<feature type="domain" description="Fido" evidence="8">
    <location>
        <begin position="55"/>
        <end position="196"/>
    </location>
</feature>
<dbReference type="GO" id="GO:0051302">
    <property type="term" value="P:regulation of cell division"/>
    <property type="evidence" value="ECO:0007669"/>
    <property type="project" value="TreeGrafter"/>
</dbReference>
<evidence type="ECO:0000256" key="7">
    <source>
        <dbReference type="ARBA" id="ARBA00048696"/>
    </source>
</evidence>
<dbReference type="Proteomes" id="UP000000343">
    <property type="component" value="Chromosome"/>
</dbReference>
<dbReference type="GO" id="GO:0070733">
    <property type="term" value="F:AMPylase activity"/>
    <property type="evidence" value="ECO:0007669"/>
    <property type="project" value="UniProtKB-EC"/>
</dbReference>
<keyword evidence="3" id="KW-0547">Nucleotide-binding</keyword>
<evidence type="ECO:0000313" key="10">
    <source>
        <dbReference type="Proteomes" id="UP000000343"/>
    </source>
</evidence>
<proteinExistence type="predicted"/>
<dbReference type="InterPro" id="IPR003812">
    <property type="entry name" value="Fido"/>
</dbReference>
<dbReference type="PANTHER" id="PTHR39560:SF1">
    <property type="entry name" value="PROTEIN ADENYLYLTRANSFERASE FIC-RELATED"/>
    <property type="match status" value="1"/>
</dbReference>
<dbReference type="STRING" id="1198114.AciX9_0414"/>
<keyword evidence="4" id="KW-0067">ATP-binding</keyword>
<dbReference type="AlphaFoldDB" id="E8WXF3"/>
<name>E8WXF3_GRATM</name>
<dbReference type="HOGENOM" id="CLU_093097_0_0_0"/>
<evidence type="ECO:0000256" key="1">
    <source>
        <dbReference type="ARBA" id="ARBA00022679"/>
    </source>
</evidence>
<keyword evidence="1" id="KW-0808">Transferase</keyword>
<dbReference type="EC" id="2.7.7.108" evidence="5"/>
<dbReference type="SUPFAM" id="SSF140931">
    <property type="entry name" value="Fic-like"/>
    <property type="match status" value="1"/>
</dbReference>
<gene>
    <name evidence="9" type="ordered locus">AciX9_0414</name>
</gene>
<dbReference type="KEGG" id="acm:AciX9_0414"/>